<dbReference type="InParanoid" id="A0A0C3JMC5"/>
<name>A0A0C3JMC5_PISTI</name>
<proteinExistence type="predicted"/>
<reference evidence="1 2" key="1">
    <citation type="submission" date="2014-04" db="EMBL/GenBank/DDBJ databases">
        <authorList>
            <consortium name="DOE Joint Genome Institute"/>
            <person name="Kuo A."/>
            <person name="Kohler A."/>
            <person name="Costa M.D."/>
            <person name="Nagy L.G."/>
            <person name="Floudas D."/>
            <person name="Copeland A."/>
            <person name="Barry K.W."/>
            <person name="Cichocki N."/>
            <person name="Veneault-Fourrey C."/>
            <person name="LaButti K."/>
            <person name="Lindquist E.A."/>
            <person name="Lipzen A."/>
            <person name="Lundell T."/>
            <person name="Morin E."/>
            <person name="Murat C."/>
            <person name="Sun H."/>
            <person name="Tunlid A."/>
            <person name="Henrissat B."/>
            <person name="Grigoriev I.V."/>
            <person name="Hibbett D.S."/>
            <person name="Martin F."/>
            <person name="Nordberg H.P."/>
            <person name="Cantor M.N."/>
            <person name="Hua S.X."/>
        </authorList>
    </citation>
    <scope>NUCLEOTIDE SEQUENCE [LARGE SCALE GENOMIC DNA]</scope>
    <source>
        <strain evidence="1 2">Marx 270</strain>
    </source>
</reference>
<sequence>MIKLCHQLIVYHHGISARIKLEGFCTLTVNVTLGLHEFICNNIMYTLAGSLTTCGSLDPSHCVVLFVHPRVYILLLPVCACPRSVAVMIV</sequence>
<reference evidence="2" key="2">
    <citation type="submission" date="2015-01" db="EMBL/GenBank/DDBJ databases">
        <title>Evolutionary Origins and Diversification of the Mycorrhizal Mutualists.</title>
        <authorList>
            <consortium name="DOE Joint Genome Institute"/>
            <consortium name="Mycorrhizal Genomics Consortium"/>
            <person name="Kohler A."/>
            <person name="Kuo A."/>
            <person name="Nagy L.G."/>
            <person name="Floudas D."/>
            <person name="Copeland A."/>
            <person name="Barry K.W."/>
            <person name="Cichocki N."/>
            <person name="Veneault-Fourrey C."/>
            <person name="LaButti K."/>
            <person name="Lindquist E.A."/>
            <person name="Lipzen A."/>
            <person name="Lundell T."/>
            <person name="Morin E."/>
            <person name="Murat C."/>
            <person name="Riley R."/>
            <person name="Ohm R."/>
            <person name="Sun H."/>
            <person name="Tunlid A."/>
            <person name="Henrissat B."/>
            <person name="Grigoriev I.V."/>
            <person name="Hibbett D.S."/>
            <person name="Martin F."/>
        </authorList>
    </citation>
    <scope>NUCLEOTIDE SEQUENCE [LARGE SCALE GENOMIC DNA]</scope>
    <source>
        <strain evidence="2">Marx 270</strain>
    </source>
</reference>
<accession>A0A0C3JMC5</accession>
<keyword evidence="2" id="KW-1185">Reference proteome</keyword>
<gene>
    <name evidence="1" type="ORF">M404DRAFT_846135</name>
</gene>
<organism evidence="1 2">
    <name type="scientific">Pisolithus tinctorius Marx 270</name>
    <dbReference type="NCBI Taxonomy" id="870435"/>
    <lineage>
        <taxon>Eukaryota</taxon>
        <taxon>Fungi</taxon>
        <taxon>Dikarya</taxon>
        <taxon>Basidiomycota</taxon>
        <taxon>Agaricomycotina</taxon>
        <taxon>Agaricomycetes</taxon>
        <taxon>Agaricomycetidae</taxon>
        <taxon>Boletales</taxon>
        <taxon>Sclerodermatineae</taxon>
        <taxon>Pisolithaceae</taxon>
        <taxon>Pisolithus</taxon>
    </lineage>
</organism>
<dbReference type="HOGENOM" id="CLU_2441779_0_0_1"/>
<dbReference type="EMBL" id="KN832013">
    <property type="protein sequence ID" value="KIN98701.1"/>
    <property type="molecule type" value="Genomic_DNA"/>
</dbReference>
<dbReference type="AlphaFoldDB" id="A0A0C3JMC5"/>
<protein>
    <submittedName>
        <fullName evidence="1">Uncharacterized protein</fullName>
    </submittedName>
</protein>
<dbReference type="Proteomes" id="UP000054217">
    <property type="component" value="Unassembled WGS sequence"/>
</dbReference>
<evidence type="ECO:0000313" key="2">
    <source>
        <dbReference type="Proteomes" id="UP000054217"/>
    </source>
</evidence>
<evidence type="ECO:0000313" key="1">
    <source>
        <dbReference type="EMBL" id="KIN98701.1"/>
    </source>
</evidence>